<feature type="transmembrane region" description="Helical" evidence="5">
    <location>
        <begin position="90"/>
        <end position="109"/>
    </location>
</feature>
<accession>A0AAD5XZS8</accession>
<dbReference type="EMBL" id="JADGJW010000386">
    <property type="protein sequence ID" value="KAJ3218306.1"/>
    <property type="molecule type" value="Genomic_DNA"/>
</dbReference>
<dbReference type="InterPro" id="IPR037185">
    <property type="entry name" value="EmrE-like"/>
</dbReference>
<dbReference type="GO" id="GO:0000139">
    <property type="term" value="C:Golgi membrane"/>
    <property type="evidence" value="ECO:0007669"/>
    <property type="project" value="InterPro"/>
</dbReference>
<name>A0AAD5XZS8_9FUNG</name>
<feature type="transmembrane region" description="Helical" evidence="5">
    <location>
        <begin position="212"/>
        <end position="230"/>
    </location>
</feature>
<gene>
    <name evidence="6" type="ORF">HK099_005109</name>
</gene>
<dbReference type="PANTHER" id="PTHR10231">
    <property type="entry name" value="NUCLEOTIDE-SUGAR TRANSMEMBRANE TRANSPORTER"/>
    <property type="match status" value="1"/>
</dbReference>
<reference evidence="6" key="1">
    <citation type="submission" date="2020-05" db="EMBL/GenBank/DDBJ databases">
        <title>Phylogenomic resolution of chytrid fungi.</title>
        <authorList>
            <person name="Stajich J.E."/>
            <person name="Amses K."/>
            <person name="Simmons R."/>
            <person name="Seto K."/>
            <person name="Myers J."/>
            <person name="Bonds A."/>
            <person name="Quandt C.A."/>
            <person name="Barry K."/>
            <person name="Liu P."/>
            <person name="Grigoriev I."/>
            <person name="Longcore J.E."/>
            <person name="James T.Y."/>
        </authorList>
    </citation>
    <scope>NUCLEOTIDE SEQUENCE</scope>
    <source>
        <strain evidence="6">JEL0476</strain>
    </source>
</reference>
<organism evidence="6 7">
    <name type="scientific">Clydaea vesicula</name>
    <dbReference type="NCBI Taxonomy" id="447962"/>
    <lineage>
        <taxon>Eukaryota</taxon>
        <taxon>Fungi</taxon>
        <taxon>Fungi incertae sedis</taxon>
        <taxon>Chytridiomycota</taxon>
        <taxon>Chytridiomycota incertae sedis</taxon>
        <taxon>Chytridiomycetes</taxon>
        <taxon>Lobulomycetales</taxon>
        <taxon>Lobulomycetaceae</taxon>
        <taxon>Clydaea</taxon>
    </lineage>
</organism>
<evidence type="ECO:0000313" key="6">
    <source>
        <dbReference type="EMBL" id="KAJ3218306.1"/>
    </source>
</evidence>
<dbReference type="AlphaFoldDB" id="A0AAD5XZS8"/>
<feature type="transmembrane region" description="Helical" evidence="5">
    <location>
        <begin position="186"/>
        <end position="206"/>
    </location>
</feature>
<dbReference type="SUPFAM" id="SSF103481">
    <property type="entry name" value="Multidrug resistance efflux transporter EmrE"/>
    <property type="match status" value="1"/>
</dbReference>
<dbReference type="Pfam" id="PF04142">
    <property type="entry name" value="Nuc_sug_transp"/>
    <property type="match status" value="1"/>
</dbReference>
<feature type="transmembrane region" description="Helical" evidence="5">
    <location>
        <begin position="29"/>
        <end position="46"/>
    </location>
</feature>
<evidence type="ECO:0000256" key="2">
    <source>
        <dbReference type="ARBA" id="ARBA00022692"/>
    </source>
</evidence>
<evidence type="ECO:0000256" key="4">
    <source>
        <dbReference type="ARBA" id="ARBA00023136"/>
    </source>
</evidence>
<dbReference type="NCBIfam" id="TIGR00803">
    <property type="entry name" value="nst"/>
    <property type="match status" value="1"/>
</dbReference>
<comment type="subcellular location">
    <subcellularLocation>
        <location evidence="1">Membrane</location>
        <topology evidence="1">Multi-pass membrane protein</topology>
    </subcellularLocation>
</comment>
<feature type="transmembrane region" description="Helical" evidence="5">
    <location>
        <begin position="154"/>
        <end position="179"/>
    </location>
</feature>
<sequence>MLVPAVLYLVQNNLQYVAVGLLDAATFQVTYQLKILTTAIFSVLMLNKRLTASKWISLLILTIGIALVQLPSQNGDQDKNAESDFVKKLVGLFSVLIACVLSGIAGVWFEKVLKGTESSIWVRNIQLSFLSFIPGIIFGVYVMDGESVRVNGFFYGYTAWTWAAICCQAFGGLIVAIVVKYADNILKGFATSLSIIISCVASVYLFESEITNTFILGSIFVLYATHLYGLPEKVPPVLPSNSEDNEELLKSRNR</sequence>
<keyword evidence="3 5" id="KW-1133">Transmembrane helix</keyword>
<feature type="transmembrane region" description="Helical" evidence="5">
    <location>
        <begin position="121"/>
        <end position="142"/>
    </location>
</feature>
<keyword evidence="7" id="KW-1185">Reference proteome</keyword>
<evidence type="ECO:0000256" key="5">
    <source>
        <dbReference type="SAM" id="Phobius"/>
    </source>
</evidence>
<dbReference type="GO" id="GO:0015165">
    <property type="term" value="F:pyrimidine nucleotide-sugar transmembrane transporter activity"/>
    <property type="evidence" value="ECO:0007669"/>
    <property type="project" value="InterPro"/>
</dbReference>
<dbReference type="PIRSF" id="PIRSF005799">
    <property type="entry name" value="UDP-gal_transpt"/>
    <property type="match status" value="1"/>
</dbReference>
<evidence type="ECO:0000313" key="7">
    <source>
        <dbReference type="Proteomes" id="UP001211065"/>
    </source>
</evidence>
<proteinExistence type="predicted"/>
<dbReference type="InterPro" id="IPR007271">
    <property type="entry name" value="Nuc_sug_transpt"/>
</dbReference>
<keyword evidence="4 5" id="KW-0472">Membrane</keyword>
<evidence type="ECO:0000256" key="3">
    <source>
        <dbReference type="ARBA" id="ARBA00022989"/>
    </source>
</evidence>
<comment type="caution">
    <text evidence="6">The sequence shown here is derived from an EMBL/GenBank/DDBJ whole genome shotgun (WGS) entry which is preliminary data.</text>
</comment>
<dbReference type="Proteomes" id="UP001211065">
    <property type="component" value="Unassembled WGS sequence"/>
</dbReference>
<evidence type="ECO:0000256" key="1">
    <source>
        <dbReference type="ARBA" id="ARBA00004141"/>
    </source>
</evidence>
<protein>
    <recommendedName>
        <fullName evidence="8">Nucleotide-sugar transporter</fullName>
    </recommendedName>
</protein>
<feature type="transmembrane region" description="Helical" evidence="5">
    <location>
        <begin position="53"/>
        <end position="70"/>
    </location>
</feature>
<evidence type="ECO:0008006" key="8">
    <source>
        <dbReference type="Google" id="ProtNLM"/>
    </source>
</evidence>
<keyword evidence="2 5" id="KW-0812">Transmembrane</keyword>